<dbReference type="InterPro" id="IPR001584">
    <property type="entry name" value="Integrase_cat-core"/>
</dbReference>
<evidence type="ECO:0000313" key="3">
    <source>
        <dbReference type="Proteomes" id="UP000245934"/>
    </source>
</evidence>
<gene>
    <name evidence="2" type="ORF">DLD82_15625</name>
</gene>
<dbReference type="AlphaFoldDB" id="A0A2V2MVW0"/>
<protein>
    <recommendedName>
        <fullName evidence="1">Integrase catalytic domain-containing protein</fullName>
    </recommendedName>
</protein>
<dbReference type="GO" id="GO:0003676">
    <property type="term" value="F:nucleic acid binding"/>
    <property type="evidence" value="ECO:0007669"/>
    <property type="project" value="InterPro"/>
</dbReference>
<reference evidence="2 3" key="1">
    <citation type="submission" date="2018-05" db="EMBL/GenBank/DDBJ databases">
        <title>Draft genome of Methanospirillum stamsii Pt1.</title>
        <authorList>
            <person name="Dueholm M.S."/>
            <person name="Nielsen P.H."/>
            <person name="Bakmann L.F."/>
            <person name="Otzen D.E."/>
        </authorList>
    </citation>
    <scope>NUCLEOTIDE SEQUENCE [LARGE SCALE GENOMIC DNA]</scope>
    <source>
        <strain evidence="2 3">Pt1</strain>
    </source>
</reference>
<dbReference type="Gene3D" id="3.30.420.10">
    <property type="entry name" value="Ribonuclease H-like superfamily/Ribonuclease H"/>
    <property type="match status" value="1"/>
</dbReference>
<dbReference type="InterPro" id="IPR012337">
    <property type="entry name" value="RNaseH-like_sf"/>
</dbReference>
<dbReference type="PROSITE" id="PS50994">
    <property type="entry name" value="INTEGRASE"/>
    <property type="match status" value="1"/>
</dbReference>
<evidence type="ECO:0000259" key="1">
    <source>
        <dbReference type="PROSITE" id="PS50994"/>
    </source>
</evidence>
<dbReference type="EMBL" id="QGMZ01000042">
    <property type="protein sequence ID" value="PWR70430.1"/>
    <property type="molecule type" value="Genomic_DNA"/>
</dbReference>
<dbReference type="PANTHER" id="PTHR35004">
    <property type="entry name" value="TRANSPOSASE RV3428C-RELATED"/>
    <property type="match status" value="1"/>
</dbReference>
<dbReference type="InterPro" id="IPR036397">
    <property type="entry name" value="RNaseH_sf"/>
</dbReference>
<sequence>MAVMVLTWSLFRFARLYYHETQQEVIDAHIQFFCAIQAVPRYIYYDNLRAVYDYSRKRFQDSYLRFASHYGYSYEVCNPVSPHEKGIDEESISYIRRNAFGERSSFQSIEEAQQWLNASLERINSLHVYRREKTPPLRYFKWVSQN</sequence>
<dbReference type="OrthoDB" id="132625at2157"/>
<dbReference type="RefSeq" id="WP_109942064.1">
    <property type="nucleotide sequence ID" value="NZ_CP176366.1"/>
</dbReference>
<name>A0A2V2MVW0_9EURY</name>
<evidence type="ECO:0000313" key="2">
    <source>
        <dbReference type="EMBL" id="PWR70430.1"/>
    </source>
</evidence>
<dbReference type="SUPFAM" id="SSF53098">
    <property type="entry name" value="Ribonuclease H-like"/>
    <property type="match status" value="1"/>
</dbReference>
<organism evidence="2 3">
    <name type="scientific">Methanospirillum stamsii</name>
    <dbReference type="NCBI Taxonomy" id="1277351"/>
    <lineage>
        <taxon>Archaea</taxon>
        <taxon>Methanobacteriati</taxon>
        <taxon>Methanobacteriota</taxon>
        <taxon>Stenosarchaea group</taxon>
        <taxon>Methanomicrobia</taxon>
        <taxon>Methanomicrobiales</taxon>
        <taxon>Methanospirillaceae</taxon>
        <taxon>Methanospirillum</taxon>
    </lineage>
</organism>
<proteinExistence type="predicted"/>
<comment type="caution">
    <text evidence="2">The sequence shown here is derived from an EMBL/GenBank/DDBJ whole genome shotgun (WGS) entry which is preliminary data.</text>
</comment>
<dbReference type="GO" id="GO:0015074">
    <property type="term" value="P:DNA integration"/>
    <property type="evidence" value="ECO:0007669"/>
    <property type="project" value="InterPro"/>
</dbReference>
<dbReference type="GeneID" id="97610919"/>
<feature type="domain" description="Integrase catalytic" evidence="1">
    <location>
        <begin position="1"/>
        <end position="144"/>
    </location>
</feature>
<dbReference type="Proteomes" id="UP000245934">
    <property type="component" value="Unassembled WGS sequence"/>
</dbReference>
<keyword evidence="3" id="KW-1185">Reference proteome</keyword>
<accession>A0A2V2MVW0</accession>